<dbReference type="AlphaFoldDB" id="A0AAN9T966"/>
<proteinExistence type="predicted"/>
<gene>
    <name evidence="1" type="ORF">V9T40_012251</name>
</gene>
<dbReference type="EMBL" id="JBBCAQ010000036">
    <property type="protein sequence ID" value="KAK7575965.1"/>
    <property type="molecule type" value="Genomic_DNA"/>
</dbReference>
<comment type="caution">
    <text evidence="1">The sequence shown here is derived from an EMBL/GenBank/DDBJ whole genome shotgun (WGS) entry which is preliminary data.</text>
</comment>
<keyword evidence="2" id="KW-1185">Reference proteome</keyword>
<dbReference type="Proteomes" id="UP001367676">
    <property type="component" value="Unassembled WGS sequence"/>
</dbReference>
<name>A0AAN9T966_9HEMI</name>
<evidence type="ECO:0000313" key="2">
    <source>
        <dbReference type="Proteomes" id="UP001367676"/>
    </source>
</evidence>
<evidence type="ECO:0000313" key="1">
    <source>
        <dbReference type="EMBL" id="KAK7575965.1"/>
    </source>
</evidence>
<organism evidence="1 2">
    <name type="scientific">Parthenolecanium corni</name>
    <dbReference type="NCBI Taxonomy" id="536013"/>
    <lineage>
        <taxon>Eukaryota</taxon>
        <taxon>Metazoa</taxon>
        <taxon>Ecdysozoa</taxon>
        <taxon>Arthropoda</taxon>
        <taxon>Hexapoda</taxon>
        <taxon>Insecta</taxon>
        <taxon>Pterygota</taxon>
        <taxon>Neoptera</taxon>
        <taxon>Paraneoptera</taxon>
        <taxon>Hemiptera</taxon>
        <taxon>Sternorrhyncha</taxon>
        <taxon>Coccoidea</taxon>
        <taxon>Coccidae</taxon>
        <taxon>Parthenolecanium</taxon>
    </lineage>
</organism>
<reference evidence="1 2" key="1">
    <citation type="submission" date="2024-03" db="EMBL/GenBank/DDBJ databases">
        <title>Adaptation during the transition from Ophiocordyceps entomopathogen to insect associate is accompanied by gene loss and intensified selection.</title>
        <authorList>
            <person name="Ward C.M."/>
            <person name="Onetto C.A."/>
            <person name="Borneman A.R."/>
        </authorList>
    </citation>
    <scope>NUCLEOTIDE SEQUENCE [LARGE SCALE GENOMIC DNA]</scope>
    <source>
        <strain evidence="1">AWRI1</strain>
        <tissue evidence="1">Single Adult Female</tissue>
    </source>
</reference>
<sequence length="77" mass="8996">MRISNCNDRLPQNRFNSLNHCCLNFRLVVSLFVQLSHFLSSCFNFRLDVSFFIQMSQFSSSCLIFRLGVSICVSMFQ</sequence>
<accession>A0AAN9T966</accession>
<protein>
    <submittedName>
        <fullName evidence="1">Uncharacterized protein</fullName>
    </submittedName>
</protein>